<evidence type="ECO:0000259" key="5">
    <source>
        <dbReference type="PROSITE" id="PS51192"/>
    </source>
</evidence>
<name>A0A2I2L5U2_9VIRU</name>
<dbReference type="Pfam" id="PF00270">
    <property type="entry name" value="DEAD"/>
    <property type="match status" value="1"/>
</dbReference>
<dbReference type="EMBL" id="LT906555">
    <property type="protein sequence ID" value="SNW62903.1"/>
    <property type="molecule type" value="Genomic_DNA"/>
</dbReference>
<proteinExistence type="predicted"/>
<reference evidence="6" key="1">
    <citation type="submission" date="2017-08" db="EMBL/GenBank/DDBJ databases">
        <authorList>
            <consortium name="Urmite Genomes"/>
        </authorList>
    </citation>
    <scope>NUCLEOTIDE SEQUENCE [LARGE SCALE GENOMIC DNA]</scope>
    <source>
        <strain evidence="6">IHUMI-LCC2</strain>
    </source>
</reference>
<keyword evidence="2 6" id="KW-0378">Hydrolase</keyword>
<evidence type="ECO:0000256" key="1">
    <source>
        <dbReference type="ARBA" id="ARBA00022741"/>
    </source>
</evidence>
<dbReference type="InterPro" id="IPR050742">
    <property type="entry name" value="Helicase_Restrict-Modif_Enz"/>
</dbReference>
<dbReference type="InterPro" id="IPR011545">
    <property type="entry name" value="DEAD/DEAH_box_helicase_dom"/>
</dbReference>
<dbReference type="GeneID" id="35382848"/>
<evidence type="ECO:0000313" key="7">
    <source>
        <dbReference type="Proteomes" id="UP000236316"/>
    </source>
</evidence>
<keyword evidence="3" id="KW-0067">ATP-binding</keyword>
<evidence type="ECO:0000256" key="4">
    <source>
        <dbReference type="SAM" id="MobiDB-lite"/>
    </source>
</evidence>
<accession>A0A2I2L5U2</accession>
<dbReference type="SUPFAM" id="SSF52540">
    <property type="entry name" value="P-loop containing nucleoside triphosphate hydrolases"/>
    <property type="match status" value="1"/>
</dbReference>
<gene>
    <name evidence="6" type="ORF">ORPV_999</name>
</gene>
<dbReference type="GO" id="GO:0004386">
    <property type="term" value="F:helicase activity"/>
    <property type="evidence" value="ECO:0007669"/>
    <property type="project" value="UniProtKB-KW"/>
</dbReference>
<keyword evidence="1" id="KW-0547">Nucleotide-binding</keyword>
<evidence type="ECO:0000256" key="2">
    <source>
        <dbReference type="ARBA" id="ARBA00022806"/>
    </source>
</evidence>
<evidence type="ECO:0000256" key="3">
    <source>
        <dbReference type="ARBA" id="ARBA00022840"/>
    </source>
</evidence>
<dbReference type="Gene3D" id="3.40.50.300">
    <property type="entry name" value="P-loop containing nucleotide triphosphate hydrolases"/>
    <property type="match status" value="2"/>
</dbReference>
<sequence>MSITIRQSDISDVQKQDIIKHLFLVPKSYNHIKGEYDYGEPITLYQPVGEKLVIPFAYGGVITGAYSGNDKYPRKSMADFEYKLQLYPKQIKVAEVALDILNKHRTVTLNLYTGFGKTQMFIYLSTILKKMTLILTHQDHLAKQIYNSLKDVVPESKIWYVGEDKKPPEHPDFILCMDGRFGYIPDNIRMNIGTLVVDEAHLMFTGSRLPIYLRVFPNYIILCTATKDRKDIFDDVMKLIAGDNVIEVKNPKSYTVYKYNTGIKVPIINRKIYNREMLDWDKTVKWLKDQDARNQLIMNKTKEMIDLGHKVIVVARLVEHVTHLFNMAKEIGLRCDWLAKTKRIYSDSQVLFGGIKKIGTGFDEKSLCDDFDGIRSDVLIICDTIKKMPTFIQLIGRVMRADNPIIIEIIDNHNVITNHFKEHMKYYKHSNAVVHVIGEPDPPAGQRGRKKAKNKDEEKQEQDQQKSVDDHVLSMLNALKS</sequence>
<dbReference type="OrthoDB" id="4131at10239"/>
<dbReference type="KEGG" id="vg:35382848"/>
<dbReference type="GO" id="GO:0003676">
    <property type="term" value="F:nucleic acid binding"/>
    <property type="evidence" value="ECO:0007669"/>
    <property type="project" value="InterPro"/>
</dbReference>
<evidence type="ECO:0000313" key="6">
    <source>
        <dbReference type="EMBL" id="SNW62903.1"/>
    </source>
</evidence>
<feature type="domain" description="Helicase ATP-binding" evidence="5">
    <location>
        <begin position="98"/>
        <end position="245"/>
    </location>
</feature>
<feature type="compositionally biased region" description="Basic and acidic residues" evidence="4">
    <location>
        <begin position="454"/>
        <end position="471"/>
    </location>
</feature>
<dbReference type="InterPro" id="IPR027417">
    <property type="entry name" value="P-loop_NTPase"/>
</dbReference>
<dbReference type="PANTHER" id="PTHR47396">
    <property type="entry name" value="TYPE I RESTRICTION ENZYME ECOKI R PROTEIN"/>
    <property type="match status" value="1"/>
</dbReference>
<keyword evidence="2 6" id="KW-0347">Helicase</keyword>
<dbReference type="Proteomes" id="UP000236316">
    <property type="component" value="Segment"/>
</dbReference>
<dbReference type="SMART" id="SM00487">
    <property type="entry name" value="DEXDc"/>
    <property type="match status" value="1"/>
</dbReference>
<dbReference type="RefSeq" id="YP_009449205.1">
    <property type="nucleotide sequence ID" value="NC_036594.1"/>
</dbReference>
<dbReference type="CDD" id="cd18785">
    <property type="entry name" value="SF2_C"/>
    <property type="match status" value="1"/>
</dbReference>
<keyword evidence="7" id="KW-1185">Reference proteome</keyword>
<dbReference type="PROSITE" id="PS51192">
    <property type="entry name" value="HELICASE_ATP_BIND_1"/>
    <property type="match status" value="1"/>
</dbReference>
<protein>
    <submittedName>
        <fullName evidence="6">VV A18-like helicase</fullName>
    </submittedName>
</protein>
<feature type="region of interest" description="Disordered" evidence="4">
    <location>
        <begin position="437"/>
        <end position="471"/>
    </location>
</feature>
<dbReference type="InterPro" id="IPR014001">
    <property type="entry name" value="Helicase_ATP-bd"/>
</dbReference>
<dbReference type="PANTHER" id="PTHR47396:SF1">
    <property type="entry name" value="ATP-DEPENDENT HELICASE IRC3-RELATED"/>
    <property type="match status" value="1"/>
</dbReference>
<organism evidence="6">
    <name type="scientific">Orpheovirus IHUMI-LCC2</name>
    <dbReference type="NCBI Taxonomy" id="2023057"/>
    <lineage>
        <taxon>Viruses</taxon>
        <taxon>Varidnaviria</taxon>
        <taxon>Bamfordvirae</taxon>
        <taxon>Nucleocytoviricota</taxon>
        <taxon>Megaviricetes</taxon>
        <taxon>Pimascovirales</taxon>
        <taxon>Ocovirineae</taxon>
        <taxon>Orpheoviridae</taxon>
        <taxon>Alphaorpheovirus</taxon>
        <taxon>Alphaorpheovirus massiliense</taxon>
    </lineage>
</organism>
<dbReference type="GO" id="GO:0005524">
    <property type="term" value="F:ATP binding"/>
    <property type="evidence" value="ECO:0007669"/>
    <property type="project" value="UniProtKB-KW"/>
</dbReference>